<dbReference type="HOGENOM" id="CLU_037396_0_0_3"/>
<feature type="domain" description="DUF512" evidence="1">
    <location>
        <begin position="246"/>
        <end position="447"/>
    </location>
</feature>
<name>Q7VE96_PROMA</name>
<dbReference type="PATRIC" id="fig|167539.5.peg.123"/>
<dbReference type="NCBIfam" id="TIGR03279">
    <property type="entry name" value="cyano_FeS_chp"/>
    <property type="match status" value="1"/>
</dbReference>
<dbReference type="Pfam" id="PF19238">
    <property type="entry name" value="Radical_SAM_2"/>
    <property type="match status" value="1"/>
</dbReference>
<reference evidence="4 5" key="1">
    <citation type="journal article" date="2003" name="Proc. Natl. Acad. Sci. U.S.A.">
        <title>Genome sequence of the cyanobacterium Prochlorococcus marinus SS120, a nearly minimal oxyphototrophic genome.</title>
        <authorList>
            <person name="Dufresne A."/>
            <person name="Salanoubat M."/>
            <person name="Partensky F."/>
            <person name="Artiguenave F."/>
            <person name="Axmann I.M."/>
            <person name="Barbe V."/>
            <person name="Duprat S."/>
            <person name="Galperin M.Y."/>
            <person name="Koonin E.V."/>
            <person name="Le Gall F."/>
            <person name="Makarova K.S."/>
            <person name="Ostrowski M."/>
            <person name="Oztas S."/>
            <person name="Robert C."/>
            <person name="Rogozin I.B."/>
            <person name="Scanlan D.J."/>
            <person name="Tandeau de Marsac N."/>
            <person name="Weissenbach J."/>
            <person name="Wincker P."/>
            <person name="Wolf Y.I."/>
            <person name="Hess W.R."/>
        </authorList>
    </citation>
    <scope>NUCLEOTIDE SEQUENCE [LARGE SCALE GENOMIC DNA]</scope>
    <source>
        <strain evidence="5">SARG / CCMP1375 / SS120</strain>
    </source>
</reference>
<dbReference type="InterPro" id="IPR007549">
    <property type="entry name" value="DUF512"/>
</dbReference>
<organism evidence="4 5">
    <name type="scientific">Prochlorococcus marinus (strain SARG / CCMP1375 / SS120)</name>
    <dbReference type="NCBI Taxonomy" id="167539"/>
    <lineage>
        <taxon>Bacteria</taxon>
        <taxon>Bacillati</taxon>
        <taxon>Cyanobacteriota</taxon>
        <taxon>Cyanophyceae</taxon>
        <taxon>Synechococcales</taxon>
        <taxon>Prochlorococcaceae</taxon>
        <taxon>Prochlorococcus</taxon>
    </lineage>
</organism>
<evidence type="ECO:0000259" key="3">
    <source>
        <dbReference type="Pfam" id="PF19238"/>
    </source>
</evidence>
<dbReference type="EnsemblBacteria" id="AAP99163">
    <property type="protein sequence ID" value="AAP99163"/>
    <property type="gene ID" value="Pro_0117"/>
</dbReference>
<gene>
    <name evidence="4" type="ordered locus">Pro_0117</name>
</gene>
<dbReference type="STRING" id="167539.Pro_0117"/>
<evidence type="ECO:0000259" key="1">
    <source>
        <dbReference type="Pfam" id="PF04459"/>
    </source>
</evidence>
<evidence type="ECO:0000313" key="4">
    <source>
        <dbReference type="EMBL" id="AAP99163.1"/>
    </source>
</evidence>
<feature type="domain" description="Putative radical SAM N-terminal" evidence="3">
    <location>
        <begin position="89"/>
        <end position="234"/>
    </location>
</feature>
<keyword evidence="5" id="KW-1185">Reference proteome</keyword>
<dbReference type="AlphaFoldDB" id="Q7VE96"/>
<dbReference type="SUPFAM" id="SSF50156">
    <property type="entry name" value="PDZ domain-like"/>
    <property type="match status" value="1"/>
</dbReference>
<accession>Q7VE96</accession>
<dbReference type="InterPro" id="IPR045375">
    <property type="entry name" value="Put_radical_SAM-like_N"/>
</dbReference>
<dbReference type="Gene3D" id="3.20.20.70">
    <property type="entry name" value="Aldolase class I"/>
    <property type="match status" value="1"/>
</dbReference>
<evidence type="ECO:0000313" key="5">
    <source>
        <dbReference type="Proteomes" id="UP000001420"/>
    </source>
</evidence>
<proteinExistence type="predicted"/>
<dbReference type="OrthoDB" id="9774724at2"/>
<dbReference type="RefSeq" id="WP_011124272.1">
    <property type="nucleotide sequence ID" value="NC_005042.1"/>
</dbReference>
<protein>
    <submittedName>
        <fullName evidence="4">Fe-S oxidoreductase</fullName>
    </submittedName>
</protein>
<evidence type="ECO:0000259" key="2">
    <source>
        <dbReference type="Pfam" id="PF17820"/>
    </source>
</evidence>
<dbReference type="InterPro" id="IPR036034">
    <property type="entry name" value="PDZ_sf"/>
</dbReference>
<dbReference type="InterPro" id="IPR017673">
    <property type="entry name" value="CHP03279_fam"/>
</dbReference>
<feature type="domain" description="PDZ" evidence="2">
    <location>
        <begin position="31"/>
        <end position="75"/>
    </location>
</feature>
<dbReference type="eggNOG" id="COG1625">
    <property type="taxonomic scope" value="Bacteria"/>
</dbReference>
<dbReference type="Pfam" id="PF04459">
    <property type="entry name" value="DUF512"/>
    <property type="match status" value="1"/>
</dbReference>
<dbReference type="Proteomes" id="UP000001420">
    <property type="component" value="Chromosome"/>
</dbReference>
<dbReference type="KEGG" id="pma:Pro_0117"/>
<dbReference type="InterPro" id="IPR013785">
    <property type="entry name" value="Aldolase_TIM"/>
</dbReference>
<sequence length="465" mass="52494">MWKEPSPNSAIPSLTEVTKGYKPDPALIKIVDPGSIGEDLGFEAGDQLLTINGVKPRDLIDYKYLIAEEELELEVLDKNGERHNIQLEKNLDDDLGLIFTEALFDGLKQCNNNCSFCFIDQQPAGRRQTLYVKDDDYRMSFLYGSYLTLTNLMPKDWERIEAQRLSPLFVSVHATDSKLRSQLLKNDKAGLIMEQIKWFAEKKLQLHAQIVVCPGINDGKNLAKTINDLFQYAQGTWPAIISTAVVPVGLTRFRPDQDGLQPVNEECAKKVISLVERMQTDFQSKIGSRFAWLSDEWYLIANKQLPHRVAYEDLPQEENGVGSIRSFLEAMDIVTQHLPKKISKKKTCSWVVGKLVEQALSPISLRMNRIEGLSLKVFGLASPYWGKEKVVTGLLTGQDIINGLKNKELGDELLLPSVMLKHDELKFLDDVTVEEVANNLKIPIKIILGPDDFVEHLIGEQENDS</sequence>
<dbReference type="EMBL" id="AE017126">
    <property type="protein sequence ID" value="AAP99163.1"/>
    <property type="molecule type" value="Genomic_DNA"/>
</dbReference>
<dbReference type="Pfam" id="PF17820">
    <property type="entry name" value="PDZ_6"/>
    <property type="match status" value="1"/>
</dbReference>
<dbReference type="SUPFAM" id="SSF102114">
    <property type="entry name" value="Radical SAM enzymes"/>
    <property type="match status" value="1"/>
</dbReference>
<dbReference type="InterPro" id="IPR041489">
    <property type="entry name" value="PDZ_6"/>
</dbReference>
<dbReference type="Gene3D" id="2.30.42.10">
    <property type="match status" value="1"/>
</dbReference>
<dbReference type="InterPro" id="IPR058240">
    <property type="entry name" value="rSAM_sf"/>
</dbReference>